<dbReference type="InterPro" id="IPR000182">
    <property type="entry name" value="GNAT_dom"/>
</dbReference>
<evidence type="ECO:0000256" key="1">
    <source>
        <dbReference type="ARBA" id="ARBA00022679"/>
    </source>
</evidence>
<keyword evidence="5" id="KW-1185">Reference proteome</keyword>
<organism evidence="4 5">
    <name type="scientific">Fulvivirga sedimenti</name>
    <dbReference type="NCBI Taxonomy" id="2879465"/>
    <lineage>
        <taxon>Bacteria</taxon>
        <taxon>Pseudomonadati</taxon>
        <taxon>Bacteroidota</taxon>
        <taxon>Cytophagia</taxon>
        <taxon>Cytophagales</taxon>
        <taxon>Fulvivirgaceae</taxon>
        <taxon>Fulvivirga</taxon>
    </lineage>
</organism>
<dbReference type="AlphaFoldDB" id="A0A9X1KUZ0"/>
<dbReference type="PANTHER" id="PTHR43877">
    <property type="entry name" value="AMINOALKYLPHOSPHONATE N-ACETYLTRANSFERASE-RELATED-RELATED"/>
    <property type="match status" value="1"/>
</dbReference>
<dbReference type="Pfam" id="PF00583">
    <property type="entry name" value="Acetyltransf_1"/>
    <property type="match status" value="1"/>
</dbReference>
<keyword evidence="2" id="KW-0012">Acyltransferase</keyword>
<dbReference type="GO" id="GO:0016747">
    <property type="term" value="F:acyltransferase activity, transferring groups other than amino-acyl groups"/>
    <property type="evidence" value="ECO:0007669"/>
    <property type="project" value="InterPro"/>
</dbReference>
<dbReference type="RefSeq" id="WP_225697193.1">
    <property type="nucleotide sequence ID" value="NZ_JAIXNE010000001.1"/>
</dbReference>
<name>A0A9X1KUZ0_9BACT</name>
<feature type="domain" description="N-acetyltransferase" evidence="3">
    <location>
        <begin position="5"/>
        <end position="162"/>
    </location>
</feature>
<comment type="caution">
    <text evidence="4">The sequence shown here is derived from an EMBL/GenBank/DDBJ whole genome shotgun (WGS) entry which is preliminary data.</text>
</comment>
<sequence length="173" mass="19433">MHSSFEISPATIEEAEELNVLINAAYRGESSRKGWTTEADLLDGTRTDAELIRQIIQTPATTLLSLRSDGEILGCVELRKETEKMYLGMLTVRPDLQGQGIGKVLMKTAEDFALENGCSTMYMTVLVPRTELIAWYVRHGYVDTGQRKPFAFNDPRFGQPRQSLEFTVLVKSL</sequence>
<dbReference type="InterPro" id="IPR050832">
    <property type="entry name" value="Bact_Acetyltransf"/>
</dbReference>
<dbReference type="SUPFAM" id="SSF55729">
    <property type="entry name" value="Acyl-CoA N-acyltransferases (Nat)"/>
    <property type="match status" value="1"/>
</dbReference>
<dbReference type="InterPro" id="IPR016181">
    <property type="entry name" value="Acyl_CoA_acyltransferase"/>
</dbReference>
<proteinExistence type="predicted"/>
<gene>
    <name evidence="4" type="ORF">LDX50_04370</name>
</gene>
<keyword evidence="1" id="KW-0808">Transferase</keyword>
<evidence type="ECO:0000259" key="3">
    <source>
        <dbReference type="PROSITE" id="PS51186"/>
    </source>
</evidence>
<evidence type="ECO:0000313" key="4">
    <source>
        <dbReference type="EMBL" id="MCA6074088.1"/>
    </source>
</evidence>
<reference evidence="4" key="1">
    <citation type="submission" date="2021-09" db="EMBL/GenBank/DDBJ databases">
        <title>Fulvivirga sp. isolated from coastal sediment.</title>
        <authorList>
            <person name="Yu H."/>
        </authorList>
    </citation>
    <scope>NUCLEOTIDE SEQUENCE</scope>
    <source>
        <strain evidence="4">1062</strain>
    </source>
</reference>
<dbReference type="EMBL" id="JAIXNE010000001">
    <property type="protein sequence ID" value="MCA6074088.1"/>
    <property type="molecule type" value="Genomic_DNA"/>
</dbReference>
<dbReference type="CDD" id="cd04301">
    <property type="entry name" value="NAT_SF"/>
    <property type="match status" value="1"/>
</dbReference>
<protein>
    <submittedName>
        <fullName evidence="4">GNAT family N-acetyltransferase</fullName>
    </submittedName>
</protein>
<dbReference type="Gene3D" id="3.40.630.30">
    <property type="match status" value="1"/>
</dbReference>
<evidence type="ECO:0000256" key="2">
    <source>
        <dbReference type="ARBA" id="ARBA00023315"/>
    </source>
</evidence>
<dbReference type="Proteomes" id="UP001139409">
    <property type="component" value="Unassembled WGS sequence"/>
</dbReference>
<dbReference type="PROSITE" id="PS51186">
    <property type="entry name" value="GNAT"/>
    <property type="match status" value="1"/>
</dbReference>
<evidence type="ECO:0000313" key="5">
    <source>
        <dbReference type="Proteomes" id="UP001139409"/>
    </source>
</evidence>
<accession>A0A9X1KUZ0</accession>